<dbReference type="SMART" id="SM01381">
    <property type="entry name" value="7TM_GPCR_Srsx"/>
    <property type="match status" value="1"/>
</dbReference>
<dbReference type="PRINTS" id="PR00237">
    <property type="entry name" value="GPCRRHODOPSN"/>
</dbReference>
<evidence type="ECO:0000313" key="12">
    <source>
        <dbReference type="EMBL" id="KAK3703116.1"/>
    </source>
</evidence>
<sequence>MSNITELTCVEGEPKVIFEEVYYLPYMPAPPSHQHPTWEVALKISFYVLAILMDLVGNVIVILIIVLNRKMRTTTNTLIANLAISDLMVACFCMWVHAGNSVTSQWPFGRFFCKVNTFFQILSVTASVLTLMVIAIERFYVVWFPFKGHWSPVVTWSVIVATWIVALATAAPQLAVRVMYTVHFMDGKQVWCEEAWKEYYVDEDCNSYAPGKKYYYIVVSLVMYFLPIAVMLFTYSMIAYRLLVKRPAANHSADGKLSHQERAKRKITQMLAIVLGVFIVFWTPQQLMLLHLAINQPYQDEKPYMSTIKYIALYLAYFSSAINPYLYAGFNENYRRGFLEAFQCILMQKANRIDPDATATPTQRQQTRAITQQRACTGPPAYTHTKNPFLTVPNHGTPEAVDKNQPASQLNKNVNCSLQDSAYDSYPSVASHLNGRAATVDVSTLSDKVKDSPVENIETKV</sequence>
<dbReference type="GO" id="GO:0005886">
    <property type="term" value="C:plasma membrane"/>
    <property type="evidence" value="ECO:0007669"/>
    <property type="project" value="TreeGrafter"/>
</dbReference>
<dbReference type="GO" id="GO:0004983">
    <property type="term" value="F:neuropeptide Y receptor activity"/>
    <property type="evidence" value="ECO:0007669"/>
    <property type="project" value="InterPro"/>
</dbReference>
<dbReference type="PROSITE" id="PS50262">
    <property type="entry name" value="G_PROTEIN_RECEP_F1_2"/>
    <property type="match status" value="1"/>
</dbReference>
<comment type="similarity">
    <text evidence="2 9">Belongs to the G-protein coupled receptor 1 family.</text>
</comment>
<evidence type="ECO:0000256" key="8">
    <source>
        <dbReference type="ARBA" id="ARBA00023224"/>
    </source>
</evidence>
<dbReference type="CDD" id="cd00637">
    <property type="entry name" value="7tm_classA_rhodopsin-like"/>
    <property type="match status" value="1"/>
</dbReference>
<evidence type="ECO:0000256" key="2">
    <source>
        <dbReference type="ARBA" id="ARBA00010663"/>
    </source>
</evidence>
<dbReference type="PANTHER" id="PTHR45695">
    <property type="entry name" value="LEUCOKININ RECEPTOR-RELATED"/>
    <property type="match status" value="1"/>
</dbReference>
<proteinExistence type="inferred from homology"/>
<dbReference type="Proteomes" id="UP001283361">
    <property type="component" value="Unassembled WGS sequence"/>
</dbReference>
<dbReference type="AlphaFoldDB" id="A0AAE0XRN9"/>
<name>A0AAE0XRN9_9GAST</name>
<feature type="transmembrane region" description="Helical" evidence="10">
    <location>
        <begin position="78"/>
        <end position="98"/>
    </location>
</feature>
<dbReference type="Gene3D" id="1.20.1070.10">
    <property type="entry name" value="Rhodopsin 7-helix transmembrane proteins"/>
    <property type="match status" value="1"/>
</dbReference>
<keyword evidence="8 9" id="KW-0807">Transducer</keyword>
<feature type="transmembrane region" description="Helical" evidence="10">
    <location>
        <begin position="153"/>
        <end position="175"/>
    </location>
</feature>
<feature type="transmembrane region" description="Helical" evidence="10">
    <location>
        <begin position="270"/>
        <end position="290"/>
    </location>
</feature>
<feature type="transmembrane region" description="Helical" evidence="10">
    <location>
        <begin position="214"/>
        <end position="238"/>
    </location>
</feature>
<gene>
    <name evidence="12" type="ORF">RRG08_002974</name>
</gene>
<evidence type="ECO:0000256" key="7">
    <source>
        <dbReference type="ARBA" id="ARBA00023170"/>
    </source>
</evidence>
<keyword evidence="3 9" id="KW-0812">Transmembrane</keyword>
<feature type="transmembrane region" description="Helical" evidence="10">
    <location>
        <begin position="118"/>
        <end position="141"/>
    </location>
</feature>
<dbReference type="Pfam" id="PF00001">
    <property type="entry name" value="7tm_1"/>
    <property type="match status" value="1"/>
</dbReference>
<keyword evidence="13" id="KW-1185">Reference proteome</keyword>
<dbReference type="InterPro" id="IPR000276">
    <property type="entry name" value="GPCR_Rhodpsn"/>
</dbReference>
<reference evidence="12" key="1">
    <citation type="journal article" date="2023" name="G3 (Bethesda)">
        <title>A reference genome for the long-term kleptoplast-retaining sea slug Elysia crispata morphotype clarki.</title>
        <authorList>
            <person name="Eastman K.E."/>
            <person name="Pendleton A.L."/>
            <person name="Shaikh M.A."/>
            <person name="Suttiyut T."/>
            <person name="Ogas R."/>
            <person name="Tomko P."/>
            <person name="Gavelis G."/>
            <person name="Widhalm J.R."/>
            <person name="Wisecaver J.H."/>
        </authorList>
    </citation>
    <scope>NUCLEOTIDE SEQUENCE</scope>
    <source>
        <strain evidence="12">ECLA1</strain>
    </source>
</reference>
<dbReference type="SUPFAM" id="SSF81321">
    <property type="entry name" value="Family A G protein-coupled receptor-like"/>
    <property type="match status" value="1"/>
</dbReference>
<keyword evidence="5 9" id="KW-0297">G-protein coupled receptor</keyword>
<keyword evidence="4 10" id="KW-1133">Transmembrane helix</keyword>
<comment type="caution">
    <text evidence="12">The sequence shown here is derived from an EMBL/GenBank/DDBJ whole genome shotgun (WGS) entry which is preliminary data.</text>
</comment>
<dbReference type="PANTHER" id="PTHR45695:SF9">
    <property type="entry name" value="LEUCOKININ RECEPTOR"/>
    <property type="match status" value="1"/>
</dbReference>
<evidence type="ECO:0000256" key="3">
    <source>
        <dbReference type="ARBA" id="ARBA00022692"/>
    </source>
</evidence>
<evidence type="ECO:0000256" key="6">
    <source>
        <dbReference type="ARBA" id="ARBA00023136"/>
    </source>
</evidence>
<dbReference type="InterPro" id="IPR000611">
    <property type="entry name" value="NPY_rcpt"/>
</dbReference>
<evidence type="ECO:0000256" key="1">
    <source>
        <dbReference type="ARBA" id="ARBA00004141"/>
    </source>
</evidence>
<accession>A0AAE0XRN9</accession>
<comment type="subcellular location">
    <subcellularLocation>
        <location evidence="1">Membrane</location>
        <topology evidence="1">Multi-pass membrane protein</topology>
    </subcellularLocation>
</comment>
<evidence type="ECO:0000313" key="13">
    <source>
        <dbReference type="Proteomes" id="UP001283361"/>
    </source>
</evidence>
<dbReference type="EMBL" id="JAWDGP010007844">
    <property type="protein sequence ID" value="KAK3703116.1"/>
    <property type="molecule type" value="Genomic_DNA"/>
</dbReference>
<dbReference type="InterPro" id="IPR017452">
    <property type="entry name" value="GPCR_Rhodpsn_7TM"/>
</dbReference>
<keyword evidence="7 9" id="KW-0675">Receptor</keyword>
<dbReference type="PROSITE" id="PS00237">
    <property type="entry name" value="G_PROTEIN_RECEP_F1_1"/>
    <property type="match status" value="1"/>
</dbReference>
<organism evidence="12 13">
    <name type="scientific">Elysia crispata</name>
    <name type="common">lettuce slug</name>
    <dbReference type="NCBI Taxonomy" id="231223"/>
    <lineage>
        <taxon>Eukaryota</taxon>
        <taxon>Metazoa</taxon>
        <taxon>Spiralia</taxon>
        <taxon>Lophotrochozoa</taxon>
        <taxon>Mollusca</taxon>
        <taxon>Gastropoda</taxon>
        <taxon>Heterobranchia</taxon>
        <taxon>Euthyneura</taxon>
        <taxon>Panpulmonata</taxon>
        <taxon>Sacoglossa</taxon>
        <taxon>Placobranchoidea</taxon>
        <taxon>Plakobranchidae</taxon>
        <taxon>Elysia</taxon>
    </lineage>
</organism>
<evidence type="ECO:0000256" key="4">
    <source>
        <dbReference type="ARBA" id="ARBA00022989"/>
    </source>
</evidence>
<feature type="transmembrane region" description="Helical" evidence="10">
    <location>
        <begin position="310"/>
        <end position="328"/>
    </location>
</feature>
<protein>
    <recommendedName>
        <fullName evidence="11">G-protein coupled receptors family 1 profile domain-containing protein</fullName>
    </recommendedName>
</protein>
<feature type="transmembrane region" description="Helical" evidence="10">
    <location>
        <begin position="44"/>
        <end position="66"/>
    </location>
</feature>
<dbReference type="PRINTS" id="PR01012">
    <property type="entry name" value="NRPEPTIDEYR"/>
</dbReference>
<evidence type="ECO:0000256" key="5">
    <source>
        <dbReference type="ARBA" id="ARBA00023040"/>
    </source>
</evidence>
<evidence type="ECO:0000256" key="10">
    <source>
        <dbReference type="SAM" id="Phobius"/>
    </source>
</evidence>
<feature type="domain" description="G-protein coupled receptors family 1 profile" evidence="11">
    <location>
        <begin position="57"/>
        <end position="327"/>
    </location>
</feature>
<evidence type="ECO:0000259" key="11">
    <source>
        <dbReference type="PROSITE" id="PS50262"/>
    </source>
</evidence>
<keyword evidence="6 10" id="KW-0472">Membrane</keyword>
<evidence type="ECO:0000256" key="9">
    <source>
        <dbReference type="RuleBase" id="RU000688"/>
    </source>
</evidence>